<name>A0A415EKE1_ENTCA</name>
<sequence>MMEEFGVSFLNKDVGTMDRKELVNYLSMYLSNALNYKEVVKAKERKKQAILAEAESTLRATEENYKKYASLELNKSQREVRPQITALMEKIEQQEPYPVKRLLLLVTGITGVIFIALNYLIKIWVDFEMRRFGERVALFDRSPETAGAWFRMDLVRLIFNWWESNYAVAFIVLVVAIILFIKVREGAKVKRLEQKIVKLREEAAEADQKRVAGRNLEEEFGLAEKRQEIDECRNHALYQLEELTLVPITQSLSTHDQLRPVLPPSMQTDDLDTLKRLSYIYQILEDQRASSWEHAFQILREEERHQENSELMKKGFLMLNDRLMEADNQLANLNAMTAKNNQQTKELLHEIKRLPVVFY</sequence>
<keyword evidence="2" id="KW-1133">Transmembrane helix</keyword>
<keyword evidence="2" id="KW-0812">Transmembrane</keyword>
<organism evidence="3 4">
    <name type="scientific">Enterococcus casseliflavus</name>
    <name type="common">Enterococcus flavescens</name>
    <dbReference type="NCBI Taxonomy" id="37734"/>
    <lineage>
        <taxon>Bacteria</taxon>
        <taxon>Bacillati</taxon>
        <taxon>Bacillota</taxon>
        <taxon>Bacilli</taxon>
        <taxon>Lactobacillales</taxon>
        <taxon>Enterococcaceae</taxon>
        <taxon>Enterococcus</taxon>
    </lineage>
</organism>
<dbReference type="EMBL" id="QRMZ01000048">
    <property type="protein sequence ID" value="RHK02220.1"/>
    <property type="molecule type" value="Genomic_DNA"/>
</dbReference>
<gene>
    <name evidence="3" type="ORF">DW084_18090</name>
</gene>
<protein>
    <submittedName>
        <fullName evidence="3">Uncharacterized protein</fullName>
    </submittedName>
</protein>
<evidence type="ECO:0000256" key="2">
    <source>
        <dbReference type="SAM" id="Phobius"/>
    </source>
</evidence>
<evidence type="ECO:0000313" key="4">
    <source>
        <dbReference type="Proteomes" id="UP000286288"/>
    </source>
</evidence>
<feature type="coiled-coil region" evidence="1">
    <location>
        <begin position="182"/>
        <end position="209"/>
    </location>
</feature>
<accession>A0A415EKE1</accession>
<evidence type="ECO:0000256" key="1">
    <source>
        <dbReference type="SAM" id="Coils"/>
    </source>
</evidence>
<evidence type="ECO:0000313" key="3">
    <source>
        <dbReference type="EMBL" id="RHK02220.1"/>
    </source>
</evidence>
<keyword evidence="2" id="KW-0472">Membrane</keyword>
<dbReference type="Proteomes" id="UP000286288">
    <property type="component" value="Unassembled WGS sequence"/>
</dbReference>
<comment type="caution">
    <text evidence="3">The sequence shown here is derived from an EMBL/GenBank/DDBJ whole genome shotgun (WGS) entry which is preliminary data.</text>
</comment>
<dbReference type="AlphaFoldDB" id="A0A415EKE1"/>
<reference evidence="3 4" key="1">
    <citation type="submission" date="2018-08" db="EMBL/GenBank/DDBJ databases">
        <title>A genome reference for cultivated species of the human gut microbiota.</title>
        <authorList>
            <person name="Zou Y."/>
            <person name="Xue W."/>
            <person name="Luo G."/>
        </authorList>
    </citation>
    <scope>NUCLEOTIDE SEQUENCE [LARGE SCALE GENOMIC DNA]</scope>
    <source>
        <strain evidence="3 4">AF48-16</strain>
    </source>
</reference>
<proteinExistence type="predicted"/>
<feature type="transmembrane region" description="Helical" evidence="2">
    <location>
        <begin position="164"/>
        <end position="181"/>
    </location>
</feature>
<feature type="coiled-coil region" evidence="1">
    <location>
        <begin position="44"/>
        <end position="71"/>
    </location>
</feature>
<feature type="transmembrane region" description="Helical" evidence="2">
    <location>
        <begin position="102"/>
        <end position="121"/>
    </location>
</feature>
<keyword evidence="1" id="KW-0175">Coiled coil</keyword>